<reference evidence="2 3" key="1">
    <citation type="journal article" date="2011" name="Stand. Genomic Sci.">
        <title>Complete genome sequence of Haliscomenobacter hydrossis type strain (O).</title>
        <authorList>
            <consortium name="US DOE Joint Genome Institute (JGI-PGF)"/>
            <person name="Daligault H."/>
            <person name="Lapidus A."/>
            <person name="Zeytun A."/>
            <person name="Nolan M."/>
            <person name="Lucas S."/>
            <person name="Del Rio T.G."/>
            <person name="Tice H."/>
            <person name="Cheng J.F."/>
            <person name="Tapia R."/>
            <person name="Han C."/>
            <person name="Goodwin L."/>
            <person name="Pitluck S."/>
            <person name="Liolios K."/>
            <person name="Pagani I."/>
            <person name="Ivanova N."/>
            <person name="Huntemann M."/>
            <person name="Mavromatis K."/>
            <person name="Mikhailova N."/>
            <person name="Pati A."/>
            <person name="Chen A."/>
            <person name="Palaniappan K."/>
            <person name="Land M."/>
            <person name="Hauser L."/>
            <person name="Brambilla E.M."/>
            <person name="Rohde M."/>
            <person name="Verbarg S."/>
            <person name="Goker M."/>
            <person name="Bristow J."/>
            <person name="Eisen J.A."/>
            <person name="Markowitz V."/>
            <person name="Hugenholtz P."/>
            <person name="Kyrpides N.C."/>
            <person name="Klenk H.P."/>
            <person name="Woyke T."/>
        </authorList>
    </citation>
    <scope>NUCLEOTIDE SEQUENCE [LARGE SCALE GENOMIC DNA]</scope>
    <source>
        <strain evidence="3">ATCC 27775 / DSM 1100 / LMG 10767 / O</strain>
    </source>
</reference>
<protein>
    <recommendedName>
        <fullName evidence="1">Putative restriction endonuclease domain-containing protein</fullName>
    </recommendedName>
</protein>
<dbReference type="Proteomes" id="UP000008461">
    <property type="component" value="Chromosome"/>
</dbReference>
<dbReference type="HOGENOM" id="CLU_076312_2_0_10"/>
<sequence length="185" mass="21392">MAVQTQRKLFTVNDYYKMAEVGILAPEDRFELIHGEIIQMSPIKSFHSSVVDDLHEILVLLLHGQAIVKCQNPLSIDTYSEPEPDLTIAKFQNHKYRHQHPRSEDVHFLIEVADTTLQKDRKIKLPLYAEAGIPEVWIVNLKNNTVEVYTHPIDGRYQELKTLSNGEVLHVEVLGLELEVERIFR</sequence>
<dbReference type="OrthoDB" id="9808428at2"/>
<dbReference type="Gene3D" id="3.90.1570.10">
    <property type="entry name" value="tt1808, chain A"/>
    <property type="match status" value="1"/>
</dbReference>
<evidence type="ECO:0000313" key="3">
    <source>
        <dbReference type="Proteomes" id="UP000008461"/>
    </source>
</evidence>
<keyword evidence="3" id="KW-1185">Reference proteome</keyword>
<dbReference type="InterPro" id="IPR011335">
    <property type="entry name" value="Restrct_endonuc-II-like"/>
</dbReference>
<dbReference type="AlphaFoldDB" id="F4KST5"/>
<dbReference type="eggNOG" id="COG4636">
    <property type="taxonomic scope" value="Bacteria"/>
</dbReference>
<dbReference type="STRING" id="760192.Halhy_1144"/>
<dbReference type="CDD" id="cd06260">
    <property type="entry name" value="DUF820-like"/>
    <property type="match status" value="1"/>
</dbReference>
<dbReference type="SUPFAM" id="SSF52980">
    <property type="entry name" value="Restriction endonuclease-like"/>
    <property type="match status" value="1"/>
</dbReference>
<accession>F4KST5</accession>
<feature type="domain" description="Putative restriction endonuclease" evidence="1">
    <location>
        <begin position="14"/>
        <end position="180"/>
    </location>
</feature>
<dbReference type="InterPro" id="IPR008538">
    <property type="entry name" value="Uma2"/>
</dbReference>
<dbReference type="PANTHER" id="PTHR35400:SF1">
    <property type="entry name" value="SLR1083 PROTEIN"/>
    <property type="match status" value="1"/>
</dbReference>
<dbReference type="KEGG" id="hhy:Halhy_1144"/>
<dbReference type="EMBL" id="CP002691">
    <property type="protein sequence ID" value="AEE49042.1"/>
    <property type="molecule type" value="Genomic_DNA"/>
</dbReference>
<evidence type="ECO:0000313" key="2">
    <source>
        <dbReference type="EMBL" id="AEE49042.1"/>
    </source>
</evidence>
<evidence type="ECO:0000259" key="1">
    <source>
        <dbReference type="Pfam" id="PF05685"/>
    </source>
</evidence>
<organism evidence="2 3">
    <name type="scientific">Haliscomenobacter hydrossis (strain ATCC 27775 / DSM 1100 / LMG 10767 / O)</name>
    <dbReference type="NCBI Taxonomy" id="760192"/>
    <lineage>
        <taxon>Bacteria</taxon>
        <taxon>Pseudomonadati</taxon>
        <taxon>Bacteroidota</taxon>
        <taxon>Saprospiria</taxon>
        <taxon>Saprospirales</taxon>
        <taxon>Haliscomenobacteraceae</taxon>
        <taxon>Haliscomenobacter</taxon>
    </lineage>
</organism>
<dbReference type="RefSeq" id="WP_013763597.1">
    <property type="nucleotide sequence ID" value="NC_015510.1"/>
</dbReference>
<dbReference type="InterPro" id="IPR012296">
    <property type="entry name" value="Nuclease_put_TT1808"/>
</dbReference>
<name>F4KST5_HALH1</name>
<gene>
    <name evidence="2" type="ordered locus">Halhy_1144</name>
</gene>
<dbReference type="PANTHER" id="PTHR35400">
    <property type="entry name" value="SLR1083 PROTEIN"/>
    <property type="match status" value="1"/>
</dbReference>
<dbReference type="Pfam" id="PF05685">
    <property type="entry name" value="Uma2"/>
    <property type="match status" value="1"/>
</dbReference>
<proteinExistence type="predicted"/>
<reference key="2">
    <citation type="submission" date="2011-04" db="EMBL/GenBank/DDBJ databases">
        <title>Complete sequence of chromosome of Haliscomenobacter hydrossis DSM 1100.</title>
        <authorList>
            <consortium name="US DOE Joint Genome Institute (JGI-PGF)"/>
            <person name="Lucas S."/>
            <person name="Han J."/>
            <person name="Lapidus A."/>
            <person name="Bruce D."/>
            <person name="Goodwin L."/>
            <person name="Pitluck S."/>
            <person name="Peters L."/>
            <person name="Kyrpides N."/>
            <person name="Mavromatis K."/>
            <person name="Ivanova N."/>
            <person name="Ovchinnikova G."/>
            <person name="Pagani I."/>
            <person name="Daligault H."/>
            <person name="Detter J.C."/>
            <person name="Han C."/>
            <person name="Land M."/>
            <person name="Hauser L."/>
            <person name="Markowitz V."/>
            <person name="Cheng J.-F."/>
            <person name="Hugenholtz P."/>
            <person name="Woyke T."/>
            <person name="Wu D."/>
            <person name="Verbarg S."/>
            <person name="Frueling A."/>
            <person name="Brambilla E."/>
            <person name="Klenk H.-P."/>
            <person name="Eisen J.A."/>
        </authorList>
    </citation>
    <scope>NUCLEOTIDE SEQUENCE</scope>
    <source>
        <strain>DSM 1100</strain>
    </source>
</reference>